<feature type="compositionally biased region" description="Basic and acidic residues" evidence="1">
    <location>
        <begin position="122"/>
        <end position="139"/>
    </location>
</feature>
<organism evidence="4 5">
    <name type="scientific">Diaporthe eres</name>
    <name type="common">Phomopsis oblonga</name>
    <dbReference type="NCBI Taxonomy" id="83184"/>
    <lineage>
        <taxon>Eukaryota</taxon>
        <taxon>Fungi</taxon>
        <taxon>Dikarya</taxon>
        <taxon>Ascomycota</taxon>
        <taxon>Pezizomycotina</taxon>
        <taxon>Sordariomycetes</taxon>
        <taxon>Sordariomycetidae</taxon>
        <taxon>Diaporthales</taxon>
        <taxon>Diaporthaceae</taxon>
        <taxon>Diaporthe</taxon>
        <taxon>Diaporthe eres species complex</taxon>
    </lineage>
</organism>
<comment type="caution">
    <text evidence="4">The sequence shown here is derived from an EMBL/GenBank/DDBJ whole genome shotgun (WGS) entry which is preliminary data.</text>
</comment>
<dbReference type="PANTHER" id="PTHR31145">
    <property type="entry name" value="INTEGRAL MEMBRANE PROTEIN (AFU_ORTHOLOGUE AFUA_7G01610)"/>
    <property type="match status" value="1"/>
</dbReference>
<name>A0ABR1PLK7_DIAER</name>
<feature type="region of interest" description="Disordered" evidence="1">
    <location>
        <begin position="122"/>
        <end position="203"/>
    </location>
</feature>
<dbReference type="PANTHER" id="PTHR31145:SF8">
    <property type="entry name" value="INTEGRAL MEMBRANE PROTEIN (AFU_ORTHOLOGUE AFUA_2G17475)"/>
    <property type="match status" value="1"/>
</dbReference>
<dbReference type="EMBL" id="JAKNSF020000004">
    <property type="protein sequence ID" value="KAK7739579.1"/>
    <property type="molecule type" value="Genomic_DNA"/>
</dbReference>
<sequence>MLFILNFIRGIAIGGLQFSGLAQLVTLAACEVILIICIAALQAYPTFSLGTITAVARLFVSLAMVAFIPGVASDRTRNVVGYIILLLQAGILVLGFMMQGVWDLVQLIKRWVNEERPDAYGLHQLERRQPSRSDMRASPHVDVSNASTPDEDAQSPSSYFESEPGSYSAHRLRPPQLSIHSASSNRFYRPPRSTSRTSSTLSWETRDSGITDNLFSRVTLSGSFDALRGPPSPTIEESVPLSRAMCSSPAAVDEYRSSDKESSPGTPAESERTEALGPRWNDYSFRESDLYYGGRPRGGGSKESDDTAVDNTQSSRQASHKTLRRYMKRGHSSTAAPSKGFEVHRGQKLFNHVL</sequence>
<feature type="compositionally biased region" description="Low complexity" evidence="1">
    <location>
        <begin position="190"/>
        <end position="200"/>
    </location>
</feature>
<keyword evidence="5" id="KW-1185">Reference proteome</keyword>
<dbReference type="InterPro" id="IPR040241">
    <property type="entry name" value="TRP_Flc/Pkd2-like"/>
</dbReference>
<evidence type="ECO:0000256" key="1">
    <source>
        <dbReference type="SAM" id="MobiDB-lite"/>
    </source>
</evidence>
<feature type="transmembrane region" description="Helical" evidence="2">
    <location>
        <begin position="47"/>
        <end position="67"/>
    </location>
</feature>
<reference evidence="4 5" key="1">
    <citation type="submission" date="2024-02" db="EMBL/GenBank/DDBJ databases">
        <title>De novo assembly and annotation of 12 fungi associated with fruit tree decline syndrome in Ontario, Canada.</title>
        <authorList>
            <person name="Sulman M."/>
            <person name="Ellouze W."/>
            <person name="Ilyukhin E."/>
        </authorList>
    </citation>
    <scope>NUCLEOTIDE SEQUENCE [LARGE SCALE GENOMIC DNA]</scope>
    <source>
        <strain evidence="4 5">M169</strain>
    </source>
</reference>
<keyword evidence="2" id="KW-0812">Transmembrane</keyword>
<evidence type="ECO:0000313" key="5">
    <source>
        <dbReference type="Proteomes" id="UP001430848"/>
    </source>
</evidence>
<keyword evidence="2" id="KW-1133">Transmembrane helix</keyword>
<feature type="compositionally biased region" description="Basic and acidic residues" evidence="1">
    <location>
        <begin position="253"/>
        <end position="262"/>
    </location>
</feature>
<evidence type="ECO:0000259" key="3">
    <source>
        <dbReference type="Pfam" id="PF06011"/>
    </source>
</evidence>
<feature type="domain" description="TRP C-terminal" evidence="3">
    <location>
        <begin position="2"/>
        <end position="97"/>
    </location>
</feature>
<evidence type="ECO:0000256" key="2">
    <source>
        <dbReference type="SAM" id="Phobius"/>
    </source>
</evidence>
<feature type="region of interest" description="Disordered" evidence="1">
    <location>
        <begin position="291"/>
        <end position="322"/>
    </location>
</feature>
<proteinExistence type="predicted"/>
<feature type="transmembrane region" description="Helical" evidence="2">
    <location>
        <begin position="79"/>
        <end position="102"/>
    </location>
</feature>
<dbReference type="Proteomes" id="UP001430848">
    <property type="component" value="Unassembled WGS sequence"/>
</dbReference>
<gene>
    <name evidence="4" type="ORF">SLS63_001925</name>
</gene>
<feature type="transmembrane region" description="Helical" evidence="2">
    <location>
        <begin position="21"/>
        <end position="41"/>
    </location>
</feature>
<dbReference type="Pfam" id="PF06011">
    <property type="entry name" value="TRP"/>
    <property type="match status" value="1"/>
</dbReference>
<keyword evidence="2" id="KW-0472">Membrane</keyword>
<accession>A0ABR1PLK7</accession>
<evidence type="ECO:0000313" key="4">
    <source>
        <dbReference type="EMBL" id="KAK7739579.1"/>
    </source>
</evidence>
<feature type="region of interest" description="Disordered" evidence="1">
    <location>
        <begin position="223"/>
        <end position="279"/>
    </location>
</feature>
<dbReference type="InterPro" id="IPR010308">
    <property type="entry name" value="TRP_C"/>
</dbReference>
<protein>
    <recommendedName>
        <fullName evidence="3">TRP C-terminal domain-containing protein</fullName>
    </recommendedName>
</protein>
<feature type="compositionally biased region" description="Polar residues" evidence="1">
    <location>
        <begin position="144"/>
        <end position="160"/>
    </location>
</feature>